<comment type="subcellular location">
    <subcellularLocation>
        <location evidence="1">Nucleus</location>
    </subcellularLocation>
</comment>
<evidence type="ECO:0000256" key="4">
    <source>
        <dbReference type="ARBA" id="ARBA00023242"/>
    </source>
</evidence>
<keyword evidence="3" id="KW-0238">DNA-binding</keyword>
<dbReference type="GO" id="GO:0005634">
    <property type="term" value="C:nucleus"/>
    <property type="evidence" value="ECO:0007669"/>
    <property type="project" value="UniProtKB-SubCell"/>
</dbReference>
<keyword evidence="2" id="KW-0479">Metal-binding</keyword>
<keyword evidence="4" id="KW-0539">Nucleus</keyword>
<dbReference type="InterPro" id="IPR001138">
    <property type="entry name" value="Zn2Cys6_DnaBD"/>
</dbReference>
<dbReference type="PANTHER" id="PTHR46910:SF3">
    <property type="entry name" value="HALOTOLERANCE PROTEIN 9-RELATED"/>
    <property type="match status" value="1"/>
</dbReference>
<protein>
    <recommendedName>
        <fullName evidence="6">Zn(2)-C6 fungal-type domain-containing protein</fullName>
    </recommendedName>
</protein>
<dbReference type="STRING" id="4846.A0A367KR73"/>
<dbReference type="OrthoDB" id="2276320at2759"/>
<dbReference type="Proteomes" id="UP000253551">
    <property type="component" value="Unassembled WGS sequence"/>
</dbReference>
<dbReference type="CDD" id="cd00067">
    <property type="entry name" value="GAL4"/>
    <property type="match status" value="1"/>
</dbReference>
<organism evidence="7 8">
    <name type="scientific">Rhizopus stolonifer</name>
    <name type="common">Rhizopus nigricans</name>
    <dbReference type="NCBI Taxonomy" id="4846"/>
    <lineage>
        <taxon>Eukaryota</taxon>
        <taxon>Fungi</taxon>
        <taxon>Fungi incertae sedis</taxon>
        <taxon>Mucoromycota</taxon>
        <taxon>Mucoromycotina</taxon>
        <taxon>Mucoromycetes</taxon>
        <taxon>Mucorales</taxon>
        <taxon>Mucorineae</taxon>
        <taxon>Rhizopodaceae</taxon>
        <taxon>Rhizopus</taxon>
    </lineage>
</organism>
<dbReference type="PROSITE" id="PS50048">
    <property type="entry name" value="ZN2_CY6_FUNGAL_2"/>
    <property type="match status" value="1"/>
</dbReference>
<evidence type="ECO:0000313" key="7">
    <source>
        <dbReference type="EMBL" id="RCI04689.1"/>
    </source>
</evidence>
<dbReference type="EMBL" id="PJQM01000607">
    <property type="protein sequence ID" value="RCI04689.1"/>
    <property type="molecule type" value="Genomic_DNA"/>
</dbReference>
<evidence type="ECO:0000256" key="2">
    <source>
        <dbReference type="ARBA" id="ARBA00022723"/>
    </source>
</evidence>
<dbReference type="PROSITE" id="PS00463">
    <property type="entry name" value="ZN2_CY6_FUNGAL_1"/>
    <property type="match status" value="1"/>
</dbReference>
<dbReference type="GO" id="GO:0008270">
    <property type="term" value="F:zinc ion binding"/>
    <property type="evidence" value="ECO:0007669"/>
    <property type="project" value="InterPro"/>
</dbReference>
<accession>A0A367KR73</accession>
<dbReference type="Gene3D" id="4.10.240.10">
    <property type="entry name" value="Zn(2)-C6 fungal-type DNA-binding domain"/>
    <property type="match status" value="1"/>
</dbReference>
<dbReference type="Pfam" id="PF00172">
    <property type="entry name" value="Zn_clus"/>
    <property type="match status" value="1"/>
</dbReference>
<name>A0A367KR73_RHIST</name>
<comment type="caution">
    <text evidence="7">The sequence shown here is derived from an EMBL/GenBank/DDBJ whole genome shotgun (WGS) entry which is preliminary data.</text>
</comment>
<evidence type="ECO:0000256" key="3">
    <source>
        <dbReference type="ARBA" id="ARBA00023125"/>
    </source>
</evidence>
<evidence type="ECO:0000256" key="5">
    <source>
        <dbReference type="SAM" id="MobiDB-lite"/>
    </source>
</evidence>
<evidence type="ECO:0000313" key="8">
    <source>
        <dbReference type="Proteomes" id="UP000253551"/>
    </source>
</evidence>
<gene>
    <name evidence="7" type="ORF">CU098_013095</name>
</gene>
<evidence type="ECO:0000256" key="1">
    <source>
        <dbReference type="ARBA" id="ARBA00004123"/>
    </source>
</evidence>
<feature type="region of interest" description="Disordered" evidence="5">
    <location>
        <begin position="110"/>
        <end position="139"/>
    </location>
</feature>
<reference evidence="7 8" key="1">
    <citation type="journal article" date="2018" name="G3 (Bethesda)">
        <title>Phylogenetic and Phylogenomic Definition of Rhizopus Species.</title>
        <authorList>
            <person name="Gryganskyi A.P."/>
            <person name="Golan J."/>
            <person name="Dolatabadi S."/>
            <person name="Mondo S."/>
            <person name="Robb S."/>
            <person name="Idnurm A."/>
            <person name="Muszewska A."/>
            <person name="Steczkiewicz K."/>
            <person name="Masonjones S."/>
            <person name="Liao H.L."/>
            <person name="Gajdeczka M.T."/>
            <person name="Anike F."/>
            <person name="Vuek A."/>
            <person name="Anishchenko I.M."/>
            <person name="Voigt K."/>
            <person name="de Hoog G.S."/>
            <person name="Smith M.E."/>
            <person name="Heitman J."/>
            <person name="Vilgalys R."/>
            <person name="Stajich J.E."/>
        </authorList>
    </citation>
    <scope>NUCLEOTIDE SEQUENCE [LARGE SCALE GENOMIC DNA]</scope>
    <source>
        <strain evidence="7 8">LSU 92-RS-03</strain>
    </source>
</reference>
<dbReference type="AlphaFoldDB" id="A0A367KR73"/>
<sequence>MDAFHTFSQQQSNEGYDLSKKGPLKRTRAKRSCDFCRKRKSRCDADVSTPCSNCRAWGYNCEFQTVRKKRGPPSAYVDNLEKKCKKMETLLIALTQCSIKELEKNGFQYDGHAIPSPLNDTESSSEDEDERDFDPVQPRDYDSIKYVGQSSAGLKLFDQNIFKSQSAIPWPGRKDVMLKMMSQDEVMFVSTEKSTQGRSDTLLDVGLCMRGPSSRTPISMIKTPAYNKKPAKHQLDKIIGL</sequence>
<feature type="domain" description="Zn(2)-C6 fungal-type" evidence="6">
    <location>
        <begin position="32"/>
        <end position="63"/>
    </location>
</feature>
<proteinExistence type="predicted"/>
<dbReference type="SMART" id="SM00066">
    <property type="entry name" value="GAL4"/>
    <property type="match status" value="1"/>
</dbReference>
<dbReference type="PANTHER" id="PTHR46910">
    <property type="entry name" value="TRANSCRIPTION FACTOR PDR1"/>
    <property type="match status" value="1"/>
</dbReference>
<dbReference type="GO" id="GO:0000981">
    <property type="term" value="F:DNA-binding transcription factor activity, RNA polymerase II-specific"/>
    <property type="evidence" value="ECO:0007669"/>
    <property type="project" value="InterPro"/>
</dbReference>
<dbReference type="InterPro" id="IPR050987">
    <property type="entry name" value="AtrR-like"/>
</dbReference>
<dbReference type="InterPro" id="IPR036864">
    <property type="entry name" value="Zn2-C6_fun-type_DNA-bd_sf"/>
</dbReference>
<dbReference type="GO" id="GO:0003677">
    <property type="term" value="F:DNA binding"/>
    <property type="evidence" value="ECO:0007669"/>
    <property type="project" value="UniProtKB-KW"/>
</dbReference>
<feature type="region of interest" description="Disordered" evidence="5">
    <location>
        <begin position="1"/>
        <end position="24"/>
    </location>
</feature>
<dbReference type="SUPFAM" id="SSF57701">
    <property type="entry name" value="Zn2/Cys6 DNA-binding domain"/>
    <property type="match status" value="1"/>
</dbReference>
<keyword evidence="8" id="KW-1185">Reference proteome</keyword>
<feature type="compositionally biased region" description="Polar residues" evidence="5">
    <location>
        <begin position="1"/>
        <end position="14"/>
    </location>
</feature>
<evidence type="ECO:0000259" key="6">
    <source>
        <dbReference type="PROSITE" id="PS50048"/>
    </source>
</evidence>
<feature type="compositionally biased region" description="Acidic residues" evidence="5">
    <location>
        <begin position="123"/>
        <end position="132"/>
    </location>
</feature>